<dbReference type="InterPro" id="IPR015813">
    <property type="entry name" value="Pyrv/PenolPyrv_kinase-like_dom"/>
</dbReference>
<dbReference type="GO" id="GO:0016829">
    <property type="term" value="F:lyase activity"/>
    <property type="evidence" value="ECO:0007669"/>
    <property type="project" value="UniProtKB-KW"/>
</dbReference>
<evidence type="ECO:0000313" key="2">
    <source>
        <dbReference type="Proteomes" id="UP001500058"/>
    </source>
</evidence>
<proteinExistence type="predicted"/>
<dbReference type="Gene3D" id="3.20.20.60">
    <property type="entry name" value="Phosphoenolpyruvate-binding domains"/>
    <property type="match status" value="1"/>
</dbReference>
<reference evidence="2" key="1">
    <citation type="journal article" date="2019" name="Int. J. Syst. Evol. Microbiol.">
        <title>The Global Catalogue of Microorganisms (GCM) 10K type strain sequencing project: providing services to taxonomists for standard genome sequencing and annotation.</title>
        <authorList>
            <consortium name="The Broad Institute Genomics Platform"/>
            <consortium name="The Broad Institute Genome Sequencing Center for Infectious Disease"/>
            <person name="Wu L."/>
            <person name="Ma J."/>
        </authorList>
    </citation>
    <scope>NUCLEOTIDE SEQUENCE [LARGE SCALE GENOMIC DNA]</scope>
    <source>
        <strain evidence="2">JCM 6921</strain>
    </source>
</reference>
<protein>
    <submittedName>
        <fullName evidence="1">Isocitrate lyase/phosphoenolpyruvate mutase family protein</fullName>
    </submittedName>
</protein>
<dbReference type="EMBL" id="BAAATJ010000025">
    <property type="protein sequence ID" value="GAA2411262.1"/>
    <property type="molecule type" value="Genomic_DNA"/>
</dbReference>
<dbReference type="RefSeq" id="WP_344632940.1">
    <property type="nucleotide sequence ID" value="NZ_BAAATJ010000025.1"/>
</dbReference>
<name>A0ABP5VT36_9ACTN</name>
<dbReference type="PANTHER" id="PTHR42905">
    <property type="entry name" value="PHOSPHOENOLPYRUVATE CARBOXYLASE"/>
    <property type="match status" value="1"/>
</dbReference>
<dbReference type="Proteomes" id="UP001500058">
    <property type="component" value="Unassembled WGS sequence"/>
</dbReference>
<organism evidence="1 2">
    <name type="scientific">Streptomyces glaucosporus</name>
    <dbReference type="NCBI Taxonomy" id="284044"/>
    <lineage>
        <taxon>Bacteria</taxon>
        <taxon>Bacillati</taxon>
        <taxon>Actinomycetota</taxon>
        <taxon>Actinomycetes</taxon>
        <taxon>Kitasatosporales</taxon>
        <taxon>Streptomycetaceae</taxon>
        <taxon>Streptomyces</taxon>
    </lineage>
</organism>
<dbReference type="CDD" id="cd00377">
    <property type="entry name" value="ICL_PEPM"/>
    <property type="match status" value="1"/>
</dbReference>
<dbReference type="Pfam" id="PF13714">
    <property type="entry name" value="PEP_mutase"/>
    <property type="match status" value="1"/>
</dbReference>
<accession>A0ABP5VT36</accession>
<dbReference type="PANTHER" id="PTHR42905:SF16">
    <property type="entry name" value="CARBOXYPHOSPHONOENOLPYRUVATE PHOSPHONOMUTASE-LIKE PROTEIN (AFU_ORTHOLOGUE AFUA_5G07230)"/>
    <property type="match status" value="1"/>
</dbReference>
<keyword evidence="2" id="KW-1185">Reference proteome</keyword>
<sequence>MVNTSAVFRALHRGERPLLLPCAWDHASAAALVAHGFPAVGTTSLGVAAAAGLPDAAGAAREETLALGRRLARLPVPVSVDIEGGFAEDPGEVAALARELAEAGVAGVNLEDGLPDGRLADPARHAEKITAVKEAAPALFVNARTDTHWLAAEPTAAAALRRARVYREAGADGVFVPALADEDGIRAVAGELDAPLNVLFSPGRHTYERLAEWGAARISLGSLLFRAALRHAVGLAASIADPSAEAPELPSYDRARALADVWADGD</sequence>
<gene>
    <name evidence="1" type="ORF">GCM10010420_45180</name>
</gene>
<dbReference type="InterPro" id="IPR039556">
    <property type="entry name" value="ICL/PEPM"/>
</dbReference>
<keyword evidence="1" id="KW-0456">Lyase</keyword>
<comment type="caution">
    <text evidence="1">The sequence shown here is derived from an EMBL/GenBank/DDBJ whole genome shotgun (WGS) entry which is preliminary data.</text>
</comment>
<evidence type="ECO:0000313" key="1">
    <source>
        <dbReference type="EMBL" id="GAA2411262.1"/>
    </source>
</evidence>
<dbReference type="InterPro" id="IPR040442">
    <property type="entry name" value="Pyrv_kinase-like_dom_sf"/>
</dbReference>
<dbReference type="SUPFAM" id="SSF51621">
    <property type="entry name" value="Phosphoenolpyruvate/pyruvate domain"/>
    <property type="match status" value="1"/>
</dbReference>